<dbReference type="STRING" id="4795.A0A225UVF8"/>
<protein>
    <submittedName>
        <fullName evidence="2">Pol Polyprotein</fullName>
    </submittedName>
</protein>
<dbReference type="InterPro" id="IPR000477">
    <property type="entry name" value="RT_dom"/>
</dbReference>
<organism evidence="2 3">
    <name type="scientific">Phytophthora megakarya</name>
    <dbReference type="NCBI Taxonomy" id="4795"/>
    <lineage>
        <taxon>Eukaryota</taxon>
        <taxon>Sar</taxon>
        <taxon>Stramenopiles</taxon>
        <taxon>Oomycota</taxon>
        <taxon>Peronosporomycetes</taxon>
        <taxon>Peronosporales</taxon>
        <taxon>Peronosporaceae</taxon>
        <taxon>Phytophthora</taxon>
    </lineage>
</organism>
<dbReference type="Pfam" id="PF00078">
    <property type="entry name" value="RVT_1"/>
    <property type="match status" value="1"/>
</dbReference>
<dbReference type="PANTHER" id="PTHR31635:SF196">
    <property type="entry name" value="REVERSE TRANSCRIPTASE DOMAIN-CONTAINING PROTEIN-RELATED"/>
    <property type="match status" value="1"/>
</dbReference>
<accession>A0A225UVF8</accession>
<dbReference type="Proteomes" id="UP000198211">
    <property type="component" value="Unassembled WGS sequence"/>
</dbReference>
<keyword evidence="3" id="KW-1185">Reference proteome</keyword>
<evidence type="ECO:0000313" key="2">
    <source>
        <dbReference type="EMBL" id="OWY97094.1"/>
    </source>
</evidence>
<dbReference type="AlphaFoldDB" id="A0A225UVF8"/>
<reference evidence="3" key="1">
    <citation type="submission" date="2017-03" db="EMBL/GenBank/DDBJ databases">
        <title>Phytopthora megakarya and P. palmivora, two closely related causual agents of cacao black pod achieved similar genome size and gene model numbers by different mechanisms.</title>
        <authorList>
            <person name="Ali S."/>
            <person name="Shao J."/>
            <person name="Larry D.J."/>
            <person name="Kronmiller B."/>
            <person name="Shen D."/>
            <person name="Strem M.D."/>
            <person name="Melnick R.L."/>
            <person name="Guiltinan M.J."/>
            <person name="Tyler B.M."/>
            <person name="Meinhardt L.W."/>
            <person name="Bailey B.A."/>
        </authorList>
    </citation>
    <scope>NUCLEOTIDE SEQUENCE [LARGE SCALE GENOMIC DNA]</scope>
    <source>
        <strain evidence="3">zdho120</strain>
    </source>
</reference>
<evidence type="ECO:0000313" key="3">
    <source>
        <dbReference type="Proteomes" id="UP000198211"/>
    </source>
</evidence>
<name>A0A225UVF8_9STRA</name>
<gene>
    <name evidence="2" type="ORF">PHMEG_00032463</name>
</gene>
<dbReference type="OrthoDB" id="93167at2759"/>
<proteinExistence type="predicted"/>
<evidence type="ECO:0000259" key="1">
    <source>
        <dbReference type="Pfam" id="PF00078"/>
    </source>
</evidence>
<sequence>MAQFQRGKMKKFQLRAQDLLLYKKGDRKAPSNYRPISILNVDAKLGPKILAFRLGSILGSLLHPDQYRFVPGRDIRHAHLRFQALSQLYSNRDIPAGAVLLDFAKAFDYVIWDALDMVLMHFGFGLEYFSILLNIIF</sequence>
<dbReference type="EMBL" id="NBNE01010855">
    <property type="protein sequence ID" value="OWY97094.1"/>
    <property type="molecule type" value="Genomic_DNA"/>
</dbReference>
<dbReference type="PANTHER" id="PTHR31635">
    <property type="entry name" value="REVERSE TRANSCRIPTASE DOMAIN-CONTAINING PROTEIN-RELATED"/>
    <property type="match status" value="1"/>
</dbReference>
<feature type="domain" description="Reverse transcriptase" evidence="1">
    <location>
        <begin position="26"/>
        <end position="125"/>
    </location>
</feature>
<comment type="caution">
    <text evidence="2">The sequence shown here is derived from an EMBL/GenBank/DDBJ whole genome shotgun (WGS) entry which is preliminary data.</text>
</comment>